<dbReference type="PANTHER" id="PTHR30294:SF45">
    <property type="entry name" value="LINEARMYCIN RESISTANCE PERMEASE PROTEIN LNRN"/>
    <property type="match status" value="1"/>
</dbReference>
<feature type="transmembrane region" description="Helical" evidence="8">
    <location>
        <begin position="226"/>
        <end position="249"/>
    </location>
</feature>
<feature type="transmembrane region" description="Helical" evidence="8">
    <location>
        <begin position="261"/>
        <end position="283"/>
    </location>
</feature>
<dbReference type="STRING" id="84698.SAMN04488528_100153"/>
<dbReference type="GO" id="GO:0140359">
    <property type="term" value="F:ABC-type transporter activity"/>
    <property type="evidence" value="ECO:0007669"/>
    <property type="project" value="InterPro"/>
</dbReference>
<keyword evidence="5 8" id="KW-0812">Transmembrane</keyword>
<comment type="similarity">
    <text evidence="2">Belongs to the ABC-2 integral membrane protein family.</text>
</comment>
<dbReference type="PROSITE" id="PS51012">
    <property type="entry name" value="ABC_TM2"/>
    <property type="match status" value="1"/>
</dbReference>
<evidence type="ECO:0000256" key="3">
    <source>
        <dbReference type="ARBA" id="ARBA00022448"/>
    </source>
</evidence>
<dbReference type="Proteomes" id="UP000198619">
    <property type="component" value="Unassembled WGS sequence"/>
</dbReference>
<sequence length="380" mass="43185">MKNIFTIAKNILKISLGKKGNWITFLLLPLLSIFAALAFNSGGNNAVNVGVYDENNSYLSQDVVKSIGENENFKVYSVNSSDFEKVLKNNNLQCIVEIPKEFEESILNNSVEDINIYSSEGTEITSWIENYLNFYVDNLKSIGLAAKGDKETFDNTYKEFKDSPIKFIDKEVNDKTKNKGVTKQSIGFLLVFMLMASKVTTDYIMKDKSNRTFFRIFSSSLTKSQYIIANILANMTIYMFQISLIILISTKLLHLNFYTSILNLYILFICFGFASIAFGILIAAFSKSISQSSQLQNIIIVPTSMLAGCFWPVEIMPDFMQKLAMIFPQSWVLKAIDNLQFGEKLENIIPYLLMILIFAIIVFIVALVKFRNDEDIRNVI</sequence>
<feature type="transmembrane region" description="Helical" evidence="8">
    <location>
        <begin position="348"/>
        <end position="368"/>
    </location>
</feature>
<dbReference type="InterPro" id="IPR051449">
    <property type="entry name" value="ABC-2_transporter_component"/>
</dbReference>
<evidence type="ECO:0000256" key="5">
    <source>
        <dbReference type="ARBA" id="ARBA00022692"/>
    </source>
</evidence>
<keyword evidence="6 8" id="KW-1133">Transmembrane helix</keyword>
<dbReference type="OrthoDB" id="266913at2"/>
<keyword evidence="4" id="KW-1003">Cell membrane</keyword>
<proteinExistence type="inferred from homology"/>
<dbReference type="InterPro" id="IPR047817">
    <property type="entry name" value="ABC2_TM_bact-type"/>
</dbReference>
<evidence type="ECO:0000256" key="6">
    <source>
        <dbReference type="ARBA" id="ARBA00022989"/>
    </source>
</evidence>
<dbReference type="RefSeq" id="WP_090037507.1">
    <property type="nucleotide sequence ID" value="NZ_FOKI01000001.1"/>
</dbReference>
<evidence type="ECO:0000256" key="7">
    <source>
        <dbReference type="ARBA" id="ARBA00023136"/>
    </source>
</evidence>
<keyword evidence="3" id="KW-0813">Transport</keyword>
<dbReference type="PANTHER" id="PTHR30294">
    <property type="entry name" value="MEMBRANE COMPONENT OF ABC TRANSPORTER YHHJ-RELATED"/>
    <property type="match status" value="1"/>
</dbReference>
<dbReference type="GO" id="GO:0005886">
    <property type="term" value="C:plasma membrane"/>
    <property type="evidence" value="ECO:0007669"/>
    <property type="project" value="UniProtKB-SubCell"/>
</dbReference>
<keyword evidence="7 8" id="KW-0472">Membrane</keyword>
<evidence type="ECO:0000256" key="4">
    <source>
        <dbReference type="ARBA" id="ARBA00022475"/>
    </source>
</evidence>
<feature type="transmembrane region" description="Helical" evidence="8">
    <location>
        <begin position="186"/>
        <end position="205"/>
    </location>
</feature>
<dbReference type="EMBL" id="FOKI01000001">
    <property type="protein sequence ID" value="SFA69633.1"/>
    <property type="molecule type" value="Genomic_DNA"/>
</dbReference>
<feature type="transmembrane region" description="Helical" evidence="8">
    <location>
        <begin position="21"/>
        <end position="39"/>
    </location>
</feature>
<organism evidence="10 11">
    <name type="scientific">Clostridium frigidicarnis</name>
    <dbReference type="NCBI Taxonomy" id="84698"/>
    <lineage>
        <taxon>Bacteria</taxon>
        <taxon>Bacillati</taxon>
        <taxon>Bacillota</taxon>
        <taxon>Clostridia</taxon>
        <taxon>Eubacteriales</taxon>
        <taxon>Clostridiaceae</taxon>
        <taxon>Clostridium</taxon>
    </lineage>
</organism>
<feature type="transmembrane region" description="Helical" evidence="8">
    <location>
        <begin position="295"/>
        <end position="313"/>
    </location>
</feature>
<evidence type="ECO:0000256" key="8">
    <source>
        <dbReference type="SAM" id="Phobius"/>
    </source>
</evidence>
<dbReference type="Gene3D" id="3.40.1710.10">
    <property type="entry name" value="abc type-2 transporter like domain"/>
    <property type="match status" value="1"/>
</dbReference>
<evidence type="ECO:0000259" key="9">
    <source>
        <dbReference type="PROSITE" id="PS51012"/>
    </source>
</evidence>
<evidence type="ECO:0000256" key="2">
    <source>
        <dbReference type="ARBA" id="ARBA00007783"/>
    </source>
</evidence>
<dbReference type="InterPro" id="IPR013525">
    <property type="entry name" value="ABC2_TM"/>
</dbReference>
<comment type="subcellular location">
    <subcellularLocation>
        <location evidence="1">Cell membrane</location>
        <topology evidence="1">Multi-pass membrane protein</topology>
    </subcellularLocation>
</comment>
<protein>
    <submittedName>
        <fullName evidence="10">ABC-2 type transport system permease protein</fullName>
    </submittedName>
</protein>
<dbReference type="AlphaFoldDB" id="A0A1I0V0H0"/>
<evidence type="ECO:0000256" key="1">
    <source>
        <dbReference type="ARBA" id="ARBA00004651"/>
    </source>
</evidence>
<dbReference type="Pfam" id="PF12698">
    <property type="entry name" value="ABC2_membrane_3"/>
    <property type="match status" value="1"/>
</dbReference>
<keyword evidence="11" id="KW-1185">Reference proteome</keyword>
<reference evidence="10 11" key="1">
    <citation type="submission" date="2016-10" db="EMBL/GenBank/DDBJ databases">
        <authorList>
            <person name="de Groot N.N."/>
        </authorList>
    </citation>
    <scope>NUCLEOTIDE SEQUENCE [LARGE SCALE GENOMIC DNA]</scope>
    <source>
        <strain evidence="10 11">DSM 12271</strain>
    </source>
</reference>
<evidence type="ECO:0000313" key="10">
    <source>
        <dbReference type="EMBL" id="SFA69633.1"/>
    </source>
</evidence>
<gene>
    <name evidence="10" type="ORF">SAMN04488528_100153</name>
</gene>
<feature type="domain" description="ABC transmembrane type-2" evidence="9">
    <location>
        <begin position="150"/>
        <end position="373"/>
    </location>
</feature>
<name>A0A1I0V0H0_9CLOT</name>
<accession>A0A1I0V0H0</accession>
<evidence type="ECO:0000313" key="11">
    <source>
        <dbReference type="Proteomes" id="UP000198619"/>
    </source>
</evidence>